<comment type="caution">
    <text evidence="1">The sequence shown here is derived from an EMBL/GenBank/DDBJ whole genome shotgun (WGS) entry which is preliminary data.</text>
</comment>
<organism evidence="1 2">
    <name type="scientific">Ixodes persulcatus</name>
    <name type="common">Taiga tick</name>
    <dbReference type="NCBI Taxonomy" id="34615"/>
    <lineage>
        <taxon>Eukaryota</taxon>
        <taxon>Metazoa</taxon>
        <taxon>Ecdysozoa</taxon>
        <taxon>Arthropoda</taxon>
        <taxon>Chelicerata</taxon>
        <taxon>Arachnida</taxon>
        <taxon>Acari</taxon>
        <taxon>Parasitiformes</taxon>
        <taxon>Ixodida</taxon>
        <taxon>Ixodoidea</taxon>
        <taxon>Ixodidae</taxon>
        <taxon>Ixodinae</taxon>
        <taxon>Ixodes</taxon>
    </lineage>
</organism>
<evidence type="ECO:0000313" key="2">
    <source>
        <dbReference type="Proteomes" id="UP000805193"/>
    </source>
</evidence>
<name>A0AC60QV45_IXOPE</name>
<gene>
    <name evidence="1" type="ORF">HPB47_014827</name>
</gene>
<accession>A0AC60QV45</accession>
<dbReference type="EMBL" id="JABSTQ010003308">
    <property type="protein sequence ID" value="KAG0443517.1"/>
    <property type="molecule type" value="Genomic_DNA"/>
</dbReference>
<evidence type="ECO:0000313" key="1">
    <source>
        <dbReference type="EMBL" id="KAG0443517.1"/>
    </source>
</evidence>
<reference evidence="1 2" key="1">
    <citation type="journal article" date="2020" name="Cell">
        <title>Large-Scale Comparative Analyses of Tick Genomes Elucidate Their Genetic Diversity and Vector Capacities.</title>
        <authorList>
            <consortium name="Tick Genome and Microbiome Consortium (TIGMIC)"/>
            <person name="Jia N."/>
            <person name="Wang J."/>
            <person name="Shi W."/>
            <person name="Du L."/>
            <person name="Sun Y."/>
            <person name="Zhan W."/>
            <person name="Jiang J.F."/>
            <person name="Wang Q."/>
            <person name="Zhang B."/>
            <person name="Ji P."/>
            <person name="Bell-Sakyi L."/>
            <person name="Cui X.M."/>
            <person name="Yuan T.T."/>
            <person name="Jiang B.G."/>
            <person name="Yang W.F."/>
            <person name="Lam T.T."/>
            <person name="Chang Q.C."/>
            <person name="Ding S.J."/>
            <person name="Wang X.J."/>
            <person name="Zhu J.G."/>
            <person name="Ruan X.D."/>
            <person name="Zhao L."/>
            <person name="Wei J.T."/>
            <person name="Ye R.Z."/>
            <person name="Que T.C."/>
            <person name="Du C.H."/>
            <person name="Zhou Y.H."/>
            <person name="Cheng J.X."/>
            <person name="Dai P.F."/>
            <person name="Guo W.B."/>
            <person name="Han X.H."/>
            <person name="Huang E.J."/>
            <person name="Li L.F."/>
            <person name="Wei W."/>
            <person name="Gao Y.C."/>
            <person name="Liu J.Z."/>
            <person name="Shao H.Z."/>
            <person name="Wang X."/>
            <person name="Wang C.C."/>
            <person name="Yang T.C."/>
            <person name="Huo Q.B."/>
            <person name="Li W."/>
            <person name="Chen H.Y."/>
            <person name="Chen S.E."/>
            <person name="Zhou L.G."/>
            <person name="Ni X.B."/>
            <person name="Tian J.H."/>
            <person name="Sheng Y."/>
            <person name="Liu T."/>
            <person name="Pan Y.S."/>
            <person name="Xia L.Y."/>
            <person name="Li J."/>
            <person name="Zhao F."/>
            <person name="Cao W.C."/>
        </authorList>
    </citation>
    <scope>NUCLEOTIDE SEQUENCE [LARGE SCALE GENOMIC DNA]</scope>
    <source>
        <strain evidence="1">Iper-2018</strain>
    </source>
</reference>
<proteinExistence type="predicted"/>
<dbReference type="Proteomes" id="UP000805193">
    <property type="component" value="Unassembled WGS sequence"/>
</dbReference>
<sequence>MTVIQRAAATATRQATTTRFAVARSLARRGKPHENDGSKQPRRLTTFSRNPKTERRDDRPGSKAAAKRVAVACLAAPRQIAYAWANEKCAAFFISCALCERHGMFLHRNEHRRHDYVRHKRRWNNTVTRPTKVEKSVLARASAVGVARDTERCMEPREQRGRGERGRTRARVAVSVLLRWALTERSRREESRASYKALQGGSTEEMAAEGAAAIPAIPAKRHLSGSYSNLSEDEAGNEDASMGHTEDNEDDFETVNRRKKKTKRSSQHSQGKVHLSESSRTVLVVPTEAEMNLRKLNWQLLSDELETMAPKLIKEIRVNLKKNIISIEARTEAAVLDLLITNKICGIPVRAFLPRAKHTRAGVIGDVDTTVTMEKIVELIDCGVHVVYARRFGVSRSVKVVFEGDTLPAHVKIGLVRYSVRPFVPRPLQCRKCFRIGHVAATCINEAVCGQCSGKHTEGRCDGPQRCVNCKEPHAATATVCPKLQEEKKICSVKASQNLTFQEAAKQVHEGRKKAQGDRRGNEKSMGKQAQQGSPDAGETTKETRPEQRNTNRGSPEPNSSGTQGRHGGERDYSRATQGRWESRQGTPSSQAPSIPDFMLMALKGVREFLNRLPQKWAKQIVYVIDKAEEMIRLFAFS</sequence>
<protein>
    <submittedName>
        <fullName evidence="1">Uncharacterized protein</fullName>
    </submittedName>
</protein>
<keyword evidence="2" id="KW-1185">Reference proteome</keyword>